<dbReference type="EMBL" id="CARXXK010000001">
    <property type="protein sequence ID" value="CAI6343494.1"/>
    <property type="molecule type" value="Genomic_DNA"/>
</dbReference>
<evidence type="ECO:0000313" key="6">
    <source>
        <dbReference type="EMBL" id="CAI6343494.1"/>
    </source>
</evidence>
<reference evidence="6 7" key="1">
    <citation type="submission" date="2023-01" db="EMBL/GenBank/DDBJ databases">
        <authorList>
            <person name="Whitehead M."/>
        </authorList>
    </citation>
    <scope>NUCLEOTIDE SEQUENCE [LARGE SCALE GENOMIC DNA]</scope>
</reference>
<protein>
    <submittedName>
        <fullName evidence="6">Uncharacterized protein</fullName>
    </submittedName>
</protein>
<proteinExistence type="predicted"/>
<name>A0AAV0VGU0_9HEMI</name>
<keyword evidence="2 5" id="KW-0812">Transmembrane</keyword>
<dbReference type="InterPro" id="IPR050382">
    <property type="entry name" value="MFS_Na/Anion_cotransporter"/>
</dbReference>
<dbReference type="GO" id="GO:0016020">
    <property type="term" value="C:membrane"/>
    <property type="evidence" value="ECO:0007669"/>
    <property type="project" value="UniProtKB-SubCell"/>
</dbReference>
<organism evidence="6 7">
    <name type="scientific">Macrosiphum euphorbiae</name>
    <name type="common">potato aphid</name>
    <dbReference type="NCBI Taxonomy" id="13131"/>
    <lineage>
        <taxon>Eukaryota</taxon>
        <taxon>Metazoa</taxon>
        <taxon>Ecdysozoa</taxon>
        <taxon>Arthropoda</taxon>
        <taxon>Hexapoda</taxon>
        <taxon>Insecta</taxon>
        <taxon>Pterygota</taxon>
        <taxon>Neoptera</taxon>
        <taxon>Paraneoptera</taxon>
        <taxon>Hemiptera</taxon>
        <taxon>Sternorrhyncha</taxon>
        <taxon>Aphidomorpha</taxon>
        <taxon>Aphidoidea</taxon>
        <taxon>Aphididae</taxon>
        <taxon>Macrosiphini</taxon>
        <taxon>Macrosiphum</taxon>
    </lineage>
</organism>
<dbReference type="PANTHER" id="PTHR11662:SF456">
    <property type="entry name" value="VESICULAR GLUTAMATE TRANSPORTER, ISOFORM A"/>
    <property type="match status" value="1"/>
</dbReference>
<keyword evidence="3 5" id="KW-1133">Transmembrane helix</keyword>
<gene>
    <name evidence="6" type="ORF">MEUPH1_LOCUS751</name>
</gene>
<comment type="subcellular location">
    <subcellularLocation>
        <location evidence="1">Membrane</location>
        <topology evidence="1">Multi-pass membrane protein</topology>
    </subcellularLocation>
</comment>
<feature type="transmembrane region" description="Helical" evidence="5">
    <location>
        <begin position="84"/>
        <end position="105"/>
    </location>
</feature>
<evidence type="ECO:0000256" key="1">
    <source>
        <dbReference type="ARBA" id="ARBA00004141"/>
    </source>
</evidence>
<evidence type="ECO:0000313" key="7">
    <source>
        <dbReference type="Proteomes" id="UP001160148"/>
    </source>
</evidence>
<dbReference type="AlphaFoldDB" id="A0AAV0VGU0"/>
<evidence type="ECO:0000256" key="2">
    <source>
        <dbReference type="ARBA" id="ARBA00022692"/>
    </source>
</evidence>
<evidence type="ECO:0000256" key="3">
    <source>
        <dbReference type="ARBA" id="ARBA00022989"/>
    </source>
</evidence>
<dbReference type="SUPFAM" id="SSF103473">
    <property type="entry name" value="MFS general substrate transporter"/>
    <property type="match status" value="1"/>
</dbReference>
<dbReference type="InterPro" id="IPR036259">
    <property type="entry name" value="MFS_trans_sf"/>
</dbReference>
<feature type="transmembrane region" description="Helical" evidence="5">
    <location>
        <begin position="111"/>
        <end position="133"/>
    </location>
</feature>
<evidence type="ECO:0000256" key="5">
    <source>
        <dbReference type="SAM" id="Phobius"/>
    </source>
</evidence>
<feature type="transmembrane region" description="Helical" evidence="5">
    <location>
        <begin position="202"/>
        <end position="223"/>
    </location>
</feature>
<comment type="caution">
    <text evidence="6">The sequence shown here is derived from an EMBL/GenBank/DDBJ whole genome shotgun (WGS) entry which is preliminary data.</text>
</comment>
<accession>A0AAV0VGU0</accession>
<dbReference type="Proteomes" id="UP001160148">
    <property type="component" value="Unassembled WGS sequence"/>
</dbReference>
<feature type="transmembrane region" description="Helical" evidence="5">
    <location>
        <begin position="433"/>
        <end position="451"/>
    </location>
</feature>
<feature type="transmembrane region" description="Helical" evidence="5">
    <location>
        <begin position="344"/>
        <end position="363"/>
    </location>
</feature>
<evidence type="ECO:0000256" key="4">
    <source>
        <dbReference type="ARBA" id="ARBA00023136"/>
    </source>
</evidence>
<dbReference type="PANTHER" id="PTHR11662">
    <property type="entry name" value="SOLUTE CARRIER FAMILY 17"/>
    <property type="match status" value="1"/>
</dbReference>
<keyword evidence="4 5" id="KW-0472">Membrane</keyword>
<keyword evidence="7" id="KW-1185">Reference proteome</keyword>
<sequence>MSLEENSTYRCVSPNHIQLPGQPSSKFIDRFIRLKTTYWNREYAIVLLAIIGLCITSQQFSTYSTYIEFMNQPNKTDNFHRDGCIPYNMLGYIVGLIPGGVLATFYPAHNILGICVAISSIGHVIVIMSLSYLNGLTLRILQFCIGMAMAVADLSIDRVWTYWVPLNKQSIRHVPMVLYLVLIEEGYLRDTMDKLHNEHSSYTLTLLIGVIGLAWYVLWLYVINGNYSFWSLSRDFILFGGLNNSRYAFGTYGESLTRSIVSDIPWKSIWTSKPFLAIVVLYVCDNRLYQSYYYSDLYSNGVFEWTMRDNTVVLLLLIVVLVELVPEIALPISTTNVRKIWSCSYFGSLGIIFFLEAILGNSIRNNKIFQYLFKEMRHLYNFGFYANTLDIAPKYASLLSGFLMCTHYYISDFVWEYVVRPILTFAKPNEVETAILMTIICFAVAVFYAIFASAELQPWADESDEENQQNVVENDNK</sequence>
<feature type="transmembrane region" description="Helical" evidence="5">
    <location>
        <begin position="384"/>
        <end position="410"/>
    </location>
</feature>
<feature type="transmembrane region" description="Helical" evidence="5">
    <location>
        <begin position="312"/>
        <end position="332"/>
    </location>
</feature>
<feature type="transmembrane region" description="Helical" evidence="5">
    <location>
        <begin position="43"/>
        <end position="63"/>
    </location>
</feature>